<dbReference type="PANTHER" id="PTHR22726:SF1">
    <property type="entry name" value="METALLOENDOPEPTIDASE OMA1, MITOCHONDRIAL"/>
    <property type="match status" value="1"/>
</dbReference>
<dbReference type="InterPro" id="IPR019734">
    <property type="entry name" value="TPR_rpt"/>
</dbReference>
<dbReference type="Gene3D" id="3.30.2010.10">
    <property type="entry name" value="Metalloproteases ('zincins'), catalytic domain"/>
    <property type="match status" value="1"/>
</dbReference>
<gene>
    <name evidence="10" type="ORF">ENJ42_09445</name>
</gene>
<dbReference type="InterPro" id="IPR011990">
    <property type="entry name" value="TPR-like_helical_dom_sf"/>
</dbReference>
<keyword evidence="5" id="KW-0862">Zinc</keyword>
<evidence type="ECO:0000256" key="5">
    <source>
        <dbReference type="ARBA" id="ARBA00022833"/>
    </source>
</evidence>
<organism evidence="10">
    <name type="scientific">Hellea balneolensis</name>
    <dbReference type="NCBI Taxonomy" id="287478"/>
    <lineage>
        <taxon>Bacteria</taxon>
        <taxon>Pseudomonadati</taxon>
        <taxon>Pseudomonadota</taxon>
        <taxon>Alphaproteobacteria</taxon>
        <taxon>Maricaulales</taxon>
        <taxon>Robiginitomaculaceae</taxon>
        <taxon>Hellea</taxon>
    </lineage>
</organism>
<keyword evidence="2" id="KW-0645">Protease</keyword>
<dbReference type="Pfam" id="PF14559">
    <property type="entry name" value="TPR_19"/>
    <property type="match status" value="1"/>
</dbReference>
<accession>A0A7C5M297</accession>
<evidence type="ECO:0000256" key="6">
    <source>
        <dbReference type="ARBA" id="ARBA00023049"/>
    </source>
</evidence>
<feature type="repeat" description="TPR" evidence="7">
    <location>
        <begin position="305"/>
        <end position="338"/>
    </location>
</feature>
<protein>
    <submittedName>
        <fullName evidence="10">Tetratricopeptide repeat protein</fullName>
    </submittedName>
</protein>
<dbReference type="InterPro" id="IPR051156">
    <property type="entry name" value="Mito/Outer_Membr_Metalloprot"/>
</dbReference>
<dbReference type="InterPro" id="IPR001915">
    <property type="entry name" value="Peptidase_M48"/>
</dbReference>
<comment type="cofactor">
    <cofactor evidence="1">
        <name>Zn(2+)</name>
        <dbReference type="ChEBI" id="CHEBI:29105"/>
    </cofactor>
</comment>
<dbReference type="Gene3D" id="1.25.40.10">
    <property type="entry name" value="Tetratricopeptide repeat domain"/>
    <property type="match status" value="2"/>
</dbReference>
<dbReference type="EMBL" id="DRMJ01000493">
    <property type="protein sequence ID" value="HHL43831.1"/>
    <property type="molecule type" value="Genomic_DNA"/>
</dbReference>
<evidence type="ECO:0000313" key="10">
    <source>
        <dbReference type="EMBL" id="HHL43831.1"/>
    </source>
</evidence>
<evidence type="ECO:0000256" key="4">
    <source>
        <dbReference type="ARBA" id="ARBA00022801"/>
    </source>
</evidence>
<sequence>MKHWFNIFLRLSVLAVMAFMPGIASAQSLIRDTEIEEMLRDFTDPILRAANLQSSSVDLYIVNDKSLNAFVTRGQNIFLHTGLILRADTPNQLKGVIAHEAGHIAAGHLARRDQSNRSAYGKMLIAAGIGIAAILAGETQAGALVLGGSQQFGTLDVLAHSRINEASADQAAAKYMEISGQSSEGLLQFFEKFRYQEVLSNARRYPYFRGHPLSSERIDKLREITKASPYYGRKDTPEEIEIFEMAKAKLTGFLDAPQTVFSKYPPEDQSKEARYARAVAYYRAADLRNAIKEIDSLIKDEPDNPYFYELKGQIYYESGKAKQAVAPLRASIRIKPDAPLLQIALAQALTNDERSEDIDEAITLLKSALQKEPSNASAWYELSQAYGHKNQPALASYATAEQAFSVGDYLRARSFAARAQSGLANHQAQRRRANDIVVISETQLARRKNRRR</sequence>
<keyword evidence="7" id="KW-0802">TPR repeat</keyword>
<evidence type="ECO:0000256" key="2">
    <source>
        <dbReference type="ARBA" id="ARBA00022670"/>
    </source>
</evidence>
<dbReference type="PANTHER" id="PTHR22726">
    <property type="entry name" value="METALLOENDOPEPTIDASE OMA1"/>
    <property type="match status" value="1"/>
</dbReference>
<feature type="chain" id="PRO_5028452764" evidence="8">
    <location>
        <begin position="27"/>
        <end position="452"/>
    </location>
</feature>
<evidence type="ECO:0000256" key="3">
    <source>
        <dbReference type="ARBA" id="ARBA00022723"/>
    </source>
</evidence>
<dbReference type="GO" id="GO:0046872">
    <property type="term" value="F:metal ion binding"/>
    <property type="evidence" value="ECO:0007669"/>
    <property type="project" value="UniProtKB-KW"/>
</dbReference>
<dbReference type="SUPFAM" id="SSF48452">
    <property type="entry name" value="TPR-like"/>
    <property type="match status" value="1"/>
</dbReference>
<keyword evidence="4" id="KW-0378">Hydrolase</keyword>
<dbReference type="PROSITE" id="PS50005">
    <property type="entry name" value="TPR"/>
    <property type="match status" value="1"/>
</dbReference>
<feature type="domain" description="Peptidase M48" evidence="9">
    <location>
        <begin position="39"/>
        <end position="224"/>
    </location>
</feature>
<dbReference type="Pfam" id="PF13432">
    <property type="entry name" value="TPR_16"/>
    <property type="match status" value="1"/>
</dbReference>
<evidence type="ECO:0000256" key="8">
    <source>
        <dbReference type="SAM" id="SignalP"/>
    </source>
</evidence>
<name>A0A7C5M297_9PROT</name>
<keyword evidence="3" id="KW-0479">Metal-binding</keyword>
<comment type="caution">
    <text evidence="10">The sequence shown here is derived from an EMBL/GenBank/DDBJ whole genome shotgun (WGS) entry which is preliminary data.</text>
</comment>
<keyword evidence="6" id="KW-0482">Metalloprotease</keyword>
<evidence type="ECO:0000256" key="1">
    <source>
        <dbReference type="ARBA" id="ARBA00001947"/>
    </source>
</evidence>
<dbReference type="Proteomes" id="UP000885830">
    <property type="component" value="Unassembled WGS sequence"/>
</dbReference>
<evidence type="ECO:0000256" key="7">
    <source>
        <dbReference type="PROSITE-ProRule" id="PRU00339"/>
    </source>
</evidence>
<dbReference type="CDD" id="cd07324">
    <property type="entry name" value="M48C_Oma1-like"/>
    <property type="match status" value="1"/>
</dbReference>
<reference evidence="10" key="1">
    <citation type="journal article" date="2020" name="mSystems">
        <title>Genome- and Community-Level Interaction Insights into Carbon Utilization and Element Cycling Functions of Hydrothermarchaeota in Hydrothermal Sediment.</title>
        <authorList>
            <person name="Zhou Z."/>
            <person name="Liu Y."/>
            <person name="Xu W."/>
            <person name="Pan J."/>
            <person name="Luo Z.H."/>
            <person name="Li M."/>
        </authorList>
    </citation>
    <scope>NUCLEOTIDE SEQUENCE [LARGE SCALE GENOMIC DNA]</scope>
    <source>
        <strain evidence="10">HyVt-485</strain>
    </source>
</reference>
<dbReference type="AlphaFoldDB" id="A0A7C5M297"/>
<keyword evidence="8" id="KW-0732">Signal</keyword>
<dbReference type="GO" id="GO:0016020">
    <property type="term" value="C:membrane"/>
    <property type="evidence" value="ECO:0007669"/>
    <property type="project" value="TreeGrafter"/>
</dbReference>
<evidence type="ECO:0000259" key="9">
    <source>
        <dbReference type="Pfam" id="PF01435"/>
    </source>
</evidence>
<feature type="signal peptide" evidence="8">
    <location>
        <begin position="1"/>
        <end position="26"/>
    </location>
</feature>
<dbReference type="Pfam" id="PF01435">
    <property type="entry name" value="Peptidase_M48"/>
    <property type="match status" value="1"/>
</dbReference>
<dbReference type="GO" id="GO:0051603">
    <property type="term" value="P:proteolysis involved in protein catabolic process"/>
    <property type="evidence" value="ECO:0007669"/>
    <property type="project" value="TreeGrafter"/>
</dbReference>
<dbReference type="GO" id="GO:0004222">
    <property type="term" value="F:metalloendopeptidase activity"/>
    <property type="evidence" value="ECO:0007669"/>
    <property type="project" value="InterPro"/>
</dbReference>
<proteinExistence type="predicted"/>